<reference evidence="4 5" key="1">
    <citation type="submission" date="2016-07" db="EMBL/GenBank/DDBJ databases">
        <title>Genome analysis of Flavihumibacter stibioxidans YS-17.</title>
        <authorList>
            <person name="Shi K."/>
            <person name="Han Y."/>
            <person name="Wang G."/>
        </authorList>
    </citation>
    <scope>NUCLEOTIDE SEQUENCE [LARGE SCALE GENOMIC DNA]</scope>
    <source>
        <strain evidence="4 5">YS-17</strain>
    </source>
</reference>
<sequence length="526" mass="59743">MIRKMLTITALLAALTVTAQESFPPTPDIIYGELFRDVQEARIFPDGKTFVDCVPKREPAEIVKEYLSIKNNPAIKFALEIFVEQNFQLPAASGAGYVTNTAEDISTHIRGLWKQLRREADKPVKGSSLLPLPHPYIVPGGRFREIYYWDSYFTMLGLKESGEFEMIGNMVRNFAYLIDTYGHIPNGNRSYYLSRSQPPFFSMMVELLASVKGDDVLKQFLPAMEKEYRYWMKGAETLKPGTAAGTVVKLKDGALLNRYWDESQQPRQESYREDVETAMKSKRNKVQVYQHLRAGAASGWDFSSRWFADNKTILSIETTDIIPVDLNSLLYNTEMILSRANMVAGNDSVSQQYAKQAQLRQQSIDRYCWNAELKFYTDYNFRKQKMTNSVTPAGLFPFCFFPHRQGYLSLMGSQAAIVVQEKLLKPGGLQSSEFNTGEQWDAPNGWAPLQWMAVMGLARSGQLGLAREIAQRWLLLNEKVYRETGKLMEKYNVADLSKPAGGGEYAAQDGFGWTNGVYLALKSWLK</sequence>
<evidence type="ECO:0000256" key="2">
    <source>
        <dbReference type="ARBA" id="ARBA00023295"/>
    </source>
</evidence>
<protein>
    <submittedName>
        <fullName evidence="4">Alpha,alpha-trehalase</fullName>
    </submittedName>
</protein>
<dbReference type="SUPFAM" id="SSF48208">
    <property type="entry name" value="Six-hairpin glycosidases"/>
    <property type="match status" value="1"/>
</dbReference>
<dbReference type="InterPro" id="IPR008928">
    <property type="entry name" value="6-hairpin_glycosidase_sf"/>
</dbReference>
<dbReference type="NCBIfam" id="NF009774">
    <property type="entry name" value="PRK13271.1"/>
    <property type="match status" value="1"/>
</dbReference>
<evidence type="ECO:0000256" key="1">
    <source>
        <dbReference type="ARBA" id="ARBA00022801"/>
    </source>
</evidence>
<dbReference type="PROSITE" id="PS00928">
    <property type="entry name" value="TREHALASE_2"/>
    <property type="match status" value="1"/>
</dbReference>
<evidence type="ECO:0000313" key="4">
    <source>
        <dbReference type="EMBL" id="MBC6490870.1"/>
    </source>
</evidence>
<keyword evidence="5" id="KW-1185">Reference proteome</keyword>
<dbReference type="Gene3D" id="1.50.10.10">
    <property type="match status" value="1"/>
</dbReference>
<keyword evidence="3" id="KW-0732">Signal</keyword>
<dbReference type="EMBL" id="MBUA01000012">
    <property type="protein sequence ID" value="MBC6490870.1"/>
    <property type="molecule type" value="Genomic_DNA"/>
</dbReference>
<dbReference type="RefSeq" id="WP_246456856.1">
    <property type="nucleotide sequence ID" value="NZ_JBHULF010000014.1"/>
</dbReference>
<dbReference type="PROSITE" id="PS00927">
    <property type="entry name" value="TREHALASE_1"/>
    <property type="match status" value="1"/>
</dbReference>
<dbReference type="NCBIfam" id="NF009773">
    <property type="entry name" value="PRK13270.1"/>
    <property type="match status" value="1"/>
</dbReference>
<keyword evidence="2" id="KW-0326">Glycosidase</keyword>
<dbReference type="PANTHER" id="PTHR23403:SF1">
    <property type="entry name" value="TREHALASE"/>
    <property type="match status" value="1"/>
</dbReference>
<dbReference type="PANTHER" id="PTHR23403">
    <property type="entry name" value="TREHALASE"/>
    <property type="match status" value="1"/>
</dbReference>
<dbReference type="InterPro" id="IPR012341">
    <property type="entry name" value="6hp_glycosidase-like_sf"/>
</dbReference>
<dbReference type="InterPro" id="IPR001661">
    <property type="entry name" value="Glyco_hydro_37"/>
</dbReference>
<evidence type="ECO:0000313" key="5">
    <source>
        <dbReference type="Proteomes" id="UP000765802"/>
    </source>
</evidence>
<accession>A0ABR7M819</accession>
<keyword evidence="1" id="KW-0378">Hydrolase</keyword>
<feature type="chain" id="PRO_5046780819" evidence="3">
    <location>
        <begin position="20"/>
        <end position="526"/>
    </location>
</feature>
<gene>
    <name evidence="4" type="primary">treA</name>
    <name evidence="4" type="ORF">BC349_07490</name>
</gene>
<dbReference type="Proteomes" id="UP000765802">
    <property type="component" value="Unassembled WGS sequence"/>
</dbReference>
<dbReference type="Pfam" id="PF01204">
    <property type="entry name" value="Trehalase"/>
    <property type="match status" value="1"/>
</dbReference>
<comment type="caution">
    <text evidence="4">The sequence shown here is derived from an EMBL/GenBank/DDBJ whole genome shotgun (WGS) entry which is preliminary data.</text>
</comment>
<proteinExistence type="predicted"/>
<organism evidence="4 5">
    <name type="scientific">Flavihumibacter stibioxidans</name>
    <dbReference type="NCBI Taxonomy" id="1834163"/>
    <lineage>
        <taxon>Bacteria</taxon>
        <taxon>Pseudomonadati</taxon>
        <taxon>Bacteroidota</taxon>
        <taxon>Chitinophagia</taxon>
        <taxon>Chitinophagales</taxon>
        <taxon>Chitinophagaceae</taxon>
        <taxon>Flavihumibacter</taxon>
    </lineage>
</organism>
<dbReference type="PRINTS" id="PR00744">
    <property type="entry name" value="GLHYDRLASE37"/>
</dbReference>
<dbReference type="InterPro" id="IPR018232">
    <property type="entry name" value="Glyco_hydro_37_CS"/>
</dbReference>
<feature type="signal peptide" evidence="3">
    <location>
        <begin position="1"/>
        <end position="19"/>
    </location>
</feature>
<name>A0ABR7M819_9BACT</name>
<evidence type="ECO:0000256" key="3">
    <source>
        <dbReference type="SAM" id="SignalP"/>
    </source>
</evidence>